<evidence type="ECO:0000259" key="9">
    <source>
        <dbReference type="Pfam" id="PF00361"/>
    </source>
</evidence>
<feature type="transmembrane region" description="Helical" evidence="8">
    <location>
        <begin position="639"/>
        <end position="657"/>
    </location>
</feature>
<evidence type="ECO:0000259" key="11">
    <source>
        <dbReference type="Pfam" id="PF20501"/>
    </source>
</evidence>
<comment type="subcellular location">
    <subcellularLocation>
        <location evidence="1">Cell membrane</location>
        <topology evidence="1">Multi-pass membrane protein</topology>
    </subcellularLocation>
    <subcellularLocation>
        <location evidence="7">Membrane</location>
        <topology evidence="7">Multi-pass membrane protein</topology>
    </subcellularLocation>
</comment>
<feature type="transmembrane region" description="Helical" evidence="8">
    <location>
        <begin position="168"/>
        <end position="190"/>
    </location>
</feature>
<dbReference type="PANTHER" id="PTHR43373">
    <property type="entry name" value="NA(+)/H(+) ANTIPORTER SUBUNIT"/>
    <property type="match status" value="1"/>
</dbReference>
<dbReference type="OrthoDB" id="9807568at2"/>
<dbReference type="PRINTS" id="PR01434">
    <property type="entry name" value="NADHDHGNASE5"/>
</dbReference>
<name>A0A7S7RDY5_9BACI</name>
<protein>
    <submittedName>
        <fullName evidence="12">DUF4040 domain-containing protein</fullName>
    </submittedName>
</protein>
<accession>A0A7S7RDY5</accession>
<feature type="transmembrane region" description="Helical" evidence="8">
    <location>
        <begin position="546"/>
        <end position="567"/>
    </location>
</feature>
<feature type="transmembrane region" description="Helical" evidence="8">
    <location>
        <begin position="522"/>
        <end position="540"/>
    </location>
</feature>
<evidence type="ECO:0000256" key="2">
    <source>
        <dbReference type="ARBA" id="ARBA00022448"/>
    </source>
</evidence>
<gene>
    <name evidence="12" type="ORF">AWH56_003965</name>
</gene>
<reference evidence="12" key="3">
    <citation type="submission" date="2020-10" db="EMBL/GenBank/DDBJ databases">
        <authorList>
            <person name="Bassil N.M."/>
            <person name="Lloyd J.R."/>
        </authorList>
    </citation>
    <scope>NUCLEOTIDE SEQUENCE</scope>
    <source>
        <strain evidence="12">NB2006</strain>
    </source>
</reference>
<evidence type="ECO:0000256" key="3">
    <source>
        <dbReference type="ARBA" id="ARBA00022475"/>
    </source>
</evidence>
<organism evidence="12">
    <name type="scientific">Anaerobacillus isosaccharinicus</name>
    <dbReference type="NCBI Taxonomy" id="1532552"/>
    <lineage>
        <taxon>Bacteria</taxon>
        <taxon>Bacillati</taxon>
        <taxon>Bacillota</taxon>
        <taxon>Bacilli</taxon>
        <taxon>Bacillales</taxon>
        <taxon>Bacillaceae</taxon>
        <taxon>Anaerobacillus</taxon>
    </lineage>
</organism>
<keyword evidence="3" id="KW-1003">Cell membrane</keyword>
<feature type="domain" description="MrpA C-terminal/MbhD" evidence="10">
    <location>
        <begin position="505"/>
        <end position="569"/>
    </location>
</feature>
<reference evidence="12" key="2">
    <citation type="journal article" date="2019" name="Int. J. Syst. Evol. Microbiol.">
        <title>Anaerobacillus isosaccharinicus sp. nov., an alkaliphilic bacterium which degrades isosaccharinic acid.</title>
        <authorList>
            <person name="Bassil N.M."/>
            <person name="Lloyd J.R."/>
        </authorList>
    </citation>
    <scope>NUCLEOTIDE SEQUENCE [LARGE SCALE GENOMIC DNA]</scope>
    <source>
        <strain evidence="12">NB2006</strain>
    </source>
</reference>
<evidence type="ECO:0000259" key="10">
    <source>
        <dbReference type="Pfam" id="PF13244"/>
    </source>
</evidence>
<feature type="transmembrane region" description="Helical" evidence="8">
    <location>
        <begin position="342"/>
        <end position="361"/>
    </location>
</feature>
<feature type="transmembrane region" description="Helical" evidence="8">
    <location>
        <begin position="463"/>
        <end position="485"/>
    </location>
</feature>
<evidence type="ECO:0000256" key="5">
    <source>
        <dbReference type="ARBA" id="ARBA00022989"/>
    </source>
</evidence>
<feature type="transmembrane region" description="Helical" evidence="8">
    <location>
        <begin position="299"/>
        <end position="321"/>
    </location>
</feature>
<proteinExistence type="predicted"/>
<evidence type="ECO:0000256" key="1">
    <source>
        <dbReference type="ARBA" id="ARBA00004651"/>
    </source>
</evidence>
<feature type="domain" description="NADH:quinone oxidoreductase/Mrp antiporter transmembrane" evidence="9">
    <location>
        <begin position="5"/>
        <end position="294"/>
    </location>
</feature>
<keyword evidence="6 8" id="KW-0472">Membrane</keyword>
<feature type="transmembrane region" description="Helical" evidence="8">
    <location>
        <begin position="497"/>
        <end position="515"/>
    </location>
</feature>
<evidence type="ECO:0000256" key="8">
    <source>
        <dbReference type="SAM" id="Phobius"/>
    </source>
</evidence>
<evidence type="ECO:0000256" key="7">
    <source>
        <dbReference type="RuleBase" id="RU000320"/>
    </source>
</evidence>
<dbReference type="PANTHER" id="PTHR43373:SF1">
    <property type="entry name" value="NA(+)_H(+) ANTIPORTER SUBUNIT A"/>
    <property type="match status" value="1"/>
</dbReference>
<evidence type="ECO:0000256" key="6">
    <source>
        <dbReference type="ARBA" id="ARBA00023136"/>
    </source>
</evidence>
<keyword evidence="2" id="KW-0813">Transport</keyword>
<evidence type="ECO:0000256" key="4">
    <source>
        <dbReference type="ARBA" id="ARBA00022692"/>
    </source>
</evidence>
<feature type="transmembrane region" description="Helical" evidence="8">
    <location>
        <begin position="111"/>
        <end position="129"/>
    </location>
</feature>
<dbReference type="InterPro" id="IPR025383">
    <property type="entry name" value="MrpA_C/MbhD"/>
</dbReference>
<feature type="transmembrane region" description="Helical" evidence="8">
    <location>
        <begin position="141"/>
        <end position="161"/>
    </location>
</feature>
<dbReference type="GO" id="GO:0005886">
    <property type="term" value="C:plasma membrane"/>
    <property type="evidence" value="ECO:0007669"/>
    <property type="project" value="UniProtKB-SubCell"/>
</dbReference>
<keyword evidence="5 8" id="KW-1133">Transmembrane helix</keyword>
<reference evidence="12" key="1">
    <citation type="journal article" date="2017" name="Genome Announc.">
        <title>Draft Genome Sequences of Four Alkaliphilic Bacteria Belonging to the Anaerobacillus Genus.</title>
        <authorList>
            <person name="Bassil N.M."/>
            <person name="Lloyd J.R."/>
        </authorList>
    </citation>
    <scope>NUCLEOTIDE SEQUENCE [LARGE SCALE GENOMIC DNA]</scope>
    <source>
        <strain evidence="12">NB2006</strain>
    </source>
</reference>
<feature type="transmembrane region" description="Helical" evidence="8">
    <location>
        <begin position="202"/>
        <end position="231"/>
    </location>
</feature>
<dbReference type="InterPro" id="IPR050616">
    <property type="entry name" value="CPA3_Na-H_Antiporter_A"/>
</dbReference>
<feature type="transmembrane region" description="Helical" evidence="8">
    <location>
        <begin position="579"/>
        <end position="601"/>
    </location>
</feature>
<feature type="transmembrane region" description="Helical" evidence="8">
    <location>
        <begin position="400"/>
        <end position="417"/>
    </location>
</feature>
<feature type="transmembrane region" description="Helical" evidence="8">
    <location>
        <begin position="34"/>
        <end position="55"/>
    </location>
</feature>
<dbReference type="Pfam" id="PF13244">
    <property type="entry name" value="MbhD"/>
    <property type="match status" value="1"/>
</dbReference>
<dbReference type="AlphaFoldDB" id="A0A7S7RDY5"/>
<feature type="transmembrane region" description="Helical" evidence="8">
    <location>
        <begin position="70"/>
        <end position="90"/>
    </location>
</feature>
<dbReference type="InterPro" id="IPR001750">
    <property type="entry name" value="ND/Mrp_TM"/>
</dbReference>
<feature type="transmembrane region" description="Helical" evidence="8">
    <location>
        <begin position="243"/>
        <end position="267"/>
    </location>
</feature>
<dbReference type="Pfam" id="PF20501">
    <property type="entry name" value="MbhE"/>
    <property type="match status" value="1"/>
</dbReference>
<feature type="domain" description="MrpA C-terminal/MbhE" evidence="11">
    <location>
        <begin position="580"/>
        <end position="658"/>
    </location>
</feature>
<keyword evidence="4 7" id="KW-0812">Transmembrane</keyword>
<evidence type="ECO:0000313" key="12">
    <source>
        <dbReference type="EMBL" id="QOY38482.1"/>
    </source>
</evidence>
<sequence length="665" mass="73816">MFYKLSINSSFIPRVYLIAYWYQRKKSRYGAQKSMLITIFGGLAMLAGFIMLSMITDTYSIRGMIAQVDVIAADALFLPAMLLILLGAFTKSAQFPFSIWLPDAMEAPTPISAYLHSATMVKAGIYLVARFTVIFGGSIEWFWLVTAGGLFTLIFGSITAVRQTDLKALLAYSTISQLGLIMTLLGMGSASMHYGYGDESTVYSIAFVAAIFHLINHSTFKGCLFMVVGIIDHETGTRDIRKLGGLMNLMPISFTLMIIGSLSMAGLPPFNGFLSKEMFFTSVLNTSDLTIFGMESLGFLIPIIAWIASVFTFIYCMILIFKTFMGKYQPQKLEKQAHEAPIGMLVPPIILATFVIAIFFFPNILSKYLLKPAILAIMPGLGVEDVKVDIYAWHGFNTELFMTIGVVVLGTIMYIFIRKWYWMYRHVPDVLVLNNAYDSMLEKVEPFSLALTRRYMTGYTRDYLAYIFTFIILLVGGSIFALQAVSFDLSNNAPINMFEAVLVIAIAIAALVVIFASSRLTAIIAVGAVGYIVSMLFVVFRAPDLALTQLVVETVSVALFLLCFYHLPELRKEVSRVRFRATNFIISVGVGALVTIIALSAQGNRLFEPISNYFEDAYELAGAKNMVNAILVDFRGADTLLEILVLLIAGIGVYILIKLRLEKEN</sequence>
<dbReference type="Pfam" id="PF00361">
    <property type="entry name" value="Proton_antipo_M"/>
    <property type="match status" value="1"/>
</dbReference>
<dbReference type="EMBL" id="CP063356">
    <property type="protein sequence ID" value="QOY38482.1"/>
    <property type="molecule type" value="Genomic_DNA"/>
</dbReference>
<dbReference type="InterPro" id="IPR046806">
    <property type="entry name" value="MrpA_C/MbhE"/>
</dbReference>